<sequence>MTGYHRNSLNFLISLQRICIINQRLYIVYVRLATNLLQITEFTIKRPGKKQVYSGRTCPGIGTRYVSSHYVRPTVQFKSRLADAACPMSGARPPRSPGTAGDRRDFTSALRVYSRRPACVHLLHAKRRVHQAVP</sequence>
<reference evidence="1 2" key="1">
    <citation type="submission" date="2013-10" db="EMBL/GenBank/DDBJ databases">
        <title>Antibiotic resistance diversity of beta-lactamase producers in the General Hospital Vienna.</title>
        <authorList>
            <person name="Barisic I."/>
            <person name="Mitteregger D."/>
            <person name="Hirschl A.M."/>
            <person name="Noehammer C."/>
            <person name="Wiesinger-Mayr H."/>
        </authorList>
    </citation>
    <scope>NUCLEOTIDE SEQUENCE [LARGE SCALE GENOMIC DNA]</scope>
    <source>
        <strain evidence="1 2">ISC11</strain>
    </source>
</reference>
<protein>
    <submittedName>
        <fullName evidence="1">Uncharacterized protein</fullName>
    </submittedName>
</protein>
<proteinExistence type="predicted"/>
<accession>A0A7G2IIR8</accession>
<evidence type="ECO:0000313" key="1">
    <source>
        <dbReference type="EMBL" id="CDL36688.1"/>
    </source>
</evidence>
<dbReference type="EMBL" id="CBWP010000017">
    <property type="protein sequence ID" value="CDL36688.1"/>
    <property type="molecule type" value="Genomic_DNA"/>
</dbReference>
<evidence type="ECO:0000313" key="2">
    <source>
        <dbReference type="Proteomes" id="UP000019194"/>
    </source>
</evidence>
<dbReference type="Proteomes" id="UP000019194">
    <property type="component" value="Unassembled WGS sequence"/>
</dbReference>
<name>A0A7G2IIR8_CITFR</name>
<dbReference type="AlphaFoldDB" id="A0A7G2IIR8"/>
<comment type="caution">
    <text evidence="1">The sequence shown here is derived from an EMBL/GenBank/DDBJ whole genome shotgun (WGS) entry which is preliminary data.</text>
</comment>
<organism evidence="1 2">
    <name type="scientific">Citrobacter freundii</name>
    <dbReference type="NCBI Taxonomy" id="546"/>
    <lineage>
        <taxon>Bacteria</taxon>
        <taxon>Pseudomonadati</taxon>
        <taxon>Pseudomonadota</taxon>
        <taxon>Gammaproteobacteria</taxon>
        <taxon>Enterobacterales</taxon>
        <taxon>Enterobacteriaceae</taxon>
        <taxon>Citrobacter</taxon>
        <taxon>Citrobacter freundii complex</taxon>
    </lineage>
</organism>